<name>A0A2P2J743_RHIMU</name>
<dbReference type="EMBL" id="GGEC01008795">
    <property type="protein sequence ID" value="MBW89278.1"/>
    <property type="molecule type" value="Transcribed_RNA"/>
</dbReference>
<protein>
    <submittedName>
        <fullName evidence="1">Uncharacterized protein</fullName>
    </submittedName>
</protein>
<proteinExistence type="predicted"/>
<reference evidence="1" key="1">
    <citation type="submission" date="2018-02" db="EMBL/GenBank/DDBJ databases">
        <title>Rhizophora mucronata_Transcriptome.</title>
        <authorList>
            <person name="Meera S.P."/>
            <person name="Sreeshan A."/>
            <person name="Augustine A."/>
        </authorList>
    </citation>
    <scope>NUCLEOTIDE SEQUENCE</scope>
    <source>
        <tissue evidence="1">Leaf</tissue>
    </source>
</reference>
<accession>A0A2P2J743</accession>
<evidence type="ECO:0000313" key="1">
    <source>
        <dbReference type="EMBL" id="MBW89278.1"/>
    </source>
</evidence>
<dbReference type="AlphaFoldDB" id="A0A2P2J743"/>
<organism evidence="1">
    <name type="scientific">Rhizophora mucronata</name>
    <name type="common">Asiatic mangrove</name>
    <dbReference type="NCBI Taxonomy" id="61149"/>
    <lineage>
        <taxon>Eukaryota</taxon>
        <taxon>Viridiplantae</taxon>
        <taxon>Streptophyta</taxon>
        <taxon>Embryophyta</taxon>
        <taxon>Tracheophyta</taxon>
        <taxon>Spermatophyta</taxon>
        <taxon>Magnoliopsida</taxon>
        <taxon>eudicotyledons</taxon>
        <taxon>Gunneridae</taxon>
        <taxon>Pentapetalae</taxon>
        <taxon>rosids</taxon>
        <taxon>fabids</taxon>
        <taxon>Malpighiales</taxon>
        <taxon>Rhizophoraceae</taxon>
        <taxon>Rhizophora</taxon>
    </lineage>
</organism>
<sequence length="67" mass="7739">MMYNARSVVLEAFQRVKLVVNKRKASCFMCLFLPEDSIMNSTRNKVRIQGCNITANLEIPCYPRDPN</sequence>